<dbReference type="InterPro" id="IPR029041">
    <property type="entry name" value="FAD-linked_oxidoreductase-like"/>
</dbReference>
<comment type="pathway">
    <text evidence="2">One-carbon metabolism; tetrahydrofolate interconversion.</text>
</comment>
<evidence type="ECO:0000256" key="3">
    <source>
        <dbReference type="ARBA" id="ARBA00006743"/>
    </source>
</evidence>
<keyword evidence="9" id="KW-0486">Methionine biosynthesis</keyword>
<keyword evidence="6" id="KW-0274">FAD</keyword>
<dbReference type="AlphaFoldDB" id="A0A3B0ZQH6"/>
<evidence type="ECO:0000256" key="10">
    <source>
        <dbReference type="ARBA" id="ARBA00034478"/>
    </source>
</evidence>
<dbReference type="GO" id="GO:0009086">
    <property type="term" value="P:methionine biosynthetic process"/>
    <property type="evidence" value="ECO:0007669"/>
    <property type="project" value="UniProtKB-KW"/>
</dbReference>
<dbReference type="NCBIfam" id="TIGR00676">
    <property type="entry name" value="fadh2"/>
    <property type="match status" value="1"/>
</dbReference>
<dbReference type="SUPFAM" id="SSF51730">
    <property type="entry name" value="FAD-linked oxidoreductase"/>
    <property type="match status" value="1"/>
</dbReference>
<dbReference type="InterPro" id="IPR004620">
    <property type="entry name" value="MTHF_reductase_bac"/>
</dbReference>
<protein>
    <recommendedName>
        <fullName evidence="11">methylenetetrahydrofolate reductase (NADH)</fullName>
        <ecNumber evidence="11">1.5.1.54</ecNumber>
    </recommendedName>
</protein>
<evidence type="ECO:0000256" key="2">
    <source>
        <dbReference type="ARBA" id="ARBA00004777"/>
    </source>
</evidence>
<sequence>MKSQQIYPLAFSFECFPAKTETGKEKLLKTCHQLASVNPCFFSVTYGAGGSTREHTLAAVDDINAATSIEVAPHIAGIGASKGEMSSLLEHYKARGIRHIIVLRGDTPSGLRDFGDFNDAIALINFIREQYDDYFFIEIAAYPETHPLATSAQTDLANLQQKFERGADAALTQYFYSPDTFFRFIDSCEKLAIDQPIVPGIMPITNYHQLARFSDRCGVQIPRWIRQRLEGYGDDLASITAFGEEVVTRLCEQLLAGGAAGLHFYTMNNAAPSLAVWKNLNLSNDKSSRSRR</sequence>
<dbReference type="InterPro" id="IPR003171">
    <property type="entry name" value="Mehydrof_redctse-like"/>
</dbReference>
<dbReference type="UniPathway" id="UPA00193"/>
<evidence type="ECO:0000256" key="7">
    <source>
        <dbReference type="ARBA" id="ARBA00023002"/>
    </source>
</evidence>
<organism evidence="12">
    <name type="scientific">hydrothermal vent metagenome</name>
    <dbReference type="NCBI Taxonomy" id="652676"/>
    <lineage>
        <taxon>unclassified sequences</taxon>
        <taxon>metagenomes</taxon>
        <taxon>ecological metagenomes</taxon>
    </lineage>
</organism>
<evidence type="ECO:0000256" key="6">
    <source>
        <dbReference type="ARBA" id="ARBA00022827"/>
    </source>
</evidence>
<dbReference type="CDD" id="cd00537">
    <property type="entry name" value="MTHFR"/>
    <property type="match status" value="1"/>
</dbReference>
<dbReference type="GO" id="GO:0071949">
    <property type="term" value="F:FAD binding"/>
    <property type="evidence" value="ECO:0007669"/>
    <property type="project" value="TreeGrafter"/>
</dbReference>
<evidence type="ECO:0000313" key="12">
    <source>
        <dbReference type="EMBL" id="VAW89692.1"/>
    </source>
</evidence>
<evidence type="ECO:0000256" key="4">
    <source>
        <dbReference type="ARBA" id="ARBA00022605"/>
    </source>
</evidence>
<dbReference type="GO" id="GO:0035999">
    <property type="term" value="P:tetrahydrofolate interconversion"/>
    <property type="evidence" value="ECO:0007669"/>
    <property type="project" value="UniProtKB-UniPathway"/>
</dbReference>
<dbReference type="EC" id="1.5.1.54" evidence="11"/>
<keyword evidence="4" id="KW-0028">Amino-acid biosynthesis</keyword>
<evidence type="ECO:0000256" key="11">
    <source>
        <dbReference type="ARBA" id="ARBA00034529"/>
    </source>
</evidence>
<evidence type="ECO:0000256" key="8">
    <source>
        <dbReference type="ARBA" id="ARBA00023027"/>
    </source>
</evidence>
<reference evidence="12" key="1">
    <citation type="submission" date="2018-06" db="EMBL/GenBank/DDBJ databases">
        <authorList>
            <person name="Zhirakovskaya E."/>
        </authorList>
    </citation>
    <scope>NUCLEOTIDE SEQUENCE</scope>
</reference>
<dbReference type="Pfam" id="PF02219">
    <property type="entry name" value="MTHFR"/>
    <property type="match status" value="1"/>
</dbReference>
<dbReference type="PANTHER" id="PTHR45754">
    <property type="entry name" value="METHYLENETETRAHYDROFOLATE REDUCTASE"/>
    <property type="match status" value="1"/>
</dbReference>
<dbReference type="EMBL" id="UOFQ01000149">
    <property type="protein sequence ID" value="VAW89692.1"/>
    <property type="molecule type" value="Genomic_DNA"/>
</dbReference>
<accession>A0A3B0ZQH6</accession>
<comment type="similarity">
    <text evidence="3">Belongs to the methylenetetrahydrofolate reductase family.</text>
</comment>
<evidence type="ECO:0000256" key="9">
    <source>
        <dbReference type="ARBA" id="ARBA00023167"/>
    </source>
</evidence>
<proteinExistence type="inferred from homology"/>
<keyword evidence="7 12" id="KW-0560">Oxidoreductase</keyword>
<keyword evidence="8" id="KW-0520">NAD</keyword>
<comment type="pathway">
    <text evidence="10">Amino-acid biosynthesis; L-methionine biosynthesis via de novo pathway.</text>
</comment>
<dbReference type="PANTHER" id="PTHR45754:SF3">
    <property type="entry name" value="METHYLENETETRAHYDROFOLATE REDUCTASE (NADPH)"/>
    <property type="match status" value="1"/>
</dbReference>
<evidence type="ECO:0000256" key="1">
    <source>
        <dbReference type="ARBA" id="ARBA00001974"/>
    </source>
</evidence>
<gene>
    <name evidence="12" type="ORF">MNBD_GAMMA17-865</name>
</gene>
<dbReference type="GO" id="GO:0106312">
    <property type="term" value="F:methylenetetrahydrofolate reductase (NADH) activity"/>
    <property type="evidence" value="ECO:0007669"/>
    <property type="project" value="UniProtKB-EC"/>
</dbReference>
<keyword evidence="5" id="KW-0285">Flavoprotein</keyword>
<dbReference type="Gene3D" id="3.20.20.220">
    <property type="match status" value="1"/>
</dbReference>
<evidence type="ECO:0000256" key="5">
    <source>
        <dbReference type="ARBA" id="ARBA00022630"/>
    </source>
</evidence>
<comment type="cofactor">
    <cofactor evidence="1">
        <name>FAD</name>
        <dbReference type="ChEBI" id="CHEBI:57692"/>
    </cofactor>
</comment>
<name>A0A3B0ZQH6_9ZZZZ</name>
<dbReference type="GO" id="GO:0005829">
    <property type="term" value="C:cytosol"/>
    <property type="evidence" value="ECO:0007669"/>
    <property type="project" value="InterPro"/>
</dbReference>